<feature type="transmembrane region" description="Helical" evidence="7">
    <location>
        <begin position="83"/>
        <end position="100"/>
    </location>
</feature>
<proteinExistence type="inferred from homology"/>
<reference evidence="9 10" key="1">
    <citation type="submission" date="2014-12" db="EMBL/GenBank/DDBJ databases">
        <title>Genomes of Geoalkalibacter ferrihydriticus and Geoalkalibacter subterraneus, two haloalkaliphilic metal-reducing members of the Geobacteraceae.</title>
        <authorList>
            <person name="Badalamenti J.P."/>
            <person name="Torres C.I."/>
            <person name="Krajmalnik-Brown R."/>
            <person name="Bond D.R."/>
        </authorList>
    </citation>
    <scope>NUCLEOTIDE SEQUENCE [LARGE SCALE GENOMIC DNA]</scope>
    <source>
        <strain evidence="9 10">DSM 17813</strain>
    </source>
</reference>
<comment type="similarity">
    <text evidence="2">Belongs to the MgtC/SapB family.</text>
</comment>
<evidence type="ECO:0000256" key="6">
    <source>
        <dbReference type="ARBA" id="ARBA00023136"/>
    </source>
</evidence>
<evidence type="ECO:0000259" key="8">
    <source>
        <dbReference type="Pfam" id="PF02308"/>
    </source>
</evidence>
<comment type="subcellular location">
    <subcellularLocation>
        <location evidence="1">Cell membrane</location>
        <topology evidence="1">Multi-pass membrane protein</topology>
    </subcellularLocation>
</comment>
<evidence type="ECO:0000256" key="2">
    <source>
        <dbReference type="ARBA" id="ARBA00009298"/>
    </source>
</evidence>
<evidence type="ECO:0000256" key="5">
    <source>
        <dbReference type="ARBA" id="ARBA00022989"/>
    </source>
</evidence>
<evidence type="ECO:0000313" key="9">
    <source>
        <dbReference type="EMBL" id="KIH76655.1"/>
    </source>
</evidence>
<dbReference type="InterPro" id="IPR003416">
    <property type="entry name" value="MgtC/SapB/SrpB/YhiD_fam"/>
</dbReference>
<keyword evidence="10" id="KW-1185">Reference proteome</keyword>
<evidence type="ECO:0000256" key="7">
    <source>
        <dbReference type="SAM" id="Phobius"/>
    </source>
</evidence>
<keyword evidence="3" id="KW-1003">Cell membrane</keyword>
<feature type="transmembrane region" description="Helical" evidence="7">
    <location>
        <begin position="42"/>
        <end position="63"/>
    </location>
</feature>
<dbReference type="PANTHER" id="PTHR33778:SF1">
    <property type="entry name" value="MAGNESIUM TRANSPORTER YHID-RELATED"/>
    <property type="match status" value="1"/>
</dbReference>
<dbReference type="Proteomes" id="UP000035068">
    <property type="component" value="Unassembled WGS sequence"/>
</dbReference>
<evidence type="ECO:0000256" key="1">
    <source>
        <dbReference type="ARBA" id="ARBA00004651"/>
    </source>
</evidence>
<keyword evidence="5 7" id="KW-1133">Transmembrane helix</keyword>
<feature type="domain" description="MgtC/SapB/SrpB/YhiD N-terminal" evidence="8">
    <location>
        <begin position="19"/>
        <end position="151"/>
    </location>
</feature>
<evidence type="ECO:0000256" key="4">
    <source>
        <dbReference type="ARBA" id="ARBA00022692"/>
    </source>
</evidence>
<dbReference type="EMBL" id="JWJD01000003">
    <property type="protein sequence ID" value="KIH76655.1"/>
    <property type="molecule type" value="Genomic_DNA"/>
</dbReference>
<gene>
    <name evidence="9" type="ORF">GFER_10910</name>
</gene>
<keyword evidence="6 7" id="KW-0472">Membrane</keyword>
<protein>
    <recommendedName>
        <fullName evidence="8">MgtC/SapB/SrpB/YhiD N-terminal domain-containing protein</fullName>
    </recommendedName>
</protein>
<evidence type="ECO:0000313" key="10">
    <source>
        <dbReference type="Proteomes" id="UP000035068"/>
    </source>
</evidence>
<dbReference type="PANTHER" id="PTHR33778">
    <property type="entry name" value="PROTEIN MGTC"/>
    <property type="match status" value="1"/>
</dbReference>
<feature type="transmembrane region" description="Helical" evidence="7">
    <location>
        <begin position="6"/>
        <end position="30"/>
    </location>
</feature>
<accession>A0A0C2HP46</accession>
<dbReference type="AlphaFoldDB" id="A0A0C2HP46"/>
<dbReference type="GO" id="GO:0005886">
    <property type="term" value="C:plasma membrane"/>
    <property type="evidence" value="ECO:0007669"/>
    <property type="project" value="UniProtKB-SubCell"/>
</dbReference>
<keyword evidence="4 7" id="KW-0812">Transmembrane</keyword>
<organism evidence="9 10">
    <name type="scientific">Geoalkalibacter ferrihydriticus DSM 17813</name>
    <dbReference type="NCBI Taxonomy" id="1121915"/>
    <lineage>
        <taxon>Bacteria</taxon>
        <taxon>Pseudomonadati</taxon>
        <taxon>Thermodesulfobacteriota</taxon>
        <taxon>Desulfuromonadia</taxon>
        <taxon>Desulfuromonadales</taxon>
        <taxon>Geoalkalibacteraceae</taxon>
        <taxon>Geoalkalibacter</taxon>
    </lineage>
</organism>
<dbReference type="RefSeq" id="WP_040099392.1">
    <property type="nucleotide sequence ID" value="NZ_JWJD01000003.1"/>
</dbReference>
<dbReference type="InterPro" id="IPR049177">
    <property type="entry name" value="MgtC_SapB_SrpB_YhiD_N"/>
</dbReference>
<evidence type="ECO:0000256" key="3">
    <source>
        <dbReference type="ARBA" id="ARBA00022475"/>
    </source>
</evidence>
<dbReference type="PRINTS" id="PR01837">
    <property type="entry name" value="MGTCSAPBPROT"/>
</dbReference>
<dbReference type="Pfam" id="PF02308">
    <property type="entry name" value="MgtC"/>
    <property type="match status" value="1"/>
</dbReference>
<comment type="caution">
    <text evidence="9">The sequence shown here is derived from an EMBL/GenBank/DDBJ whole genome shotgun (WGS) entry which is preliminary data.</text>
</comment>
<name>A0A0C2HP46_9BACT</name>
<sequence length="234" mass="25064">MLSSPYLFGSYELAVLLKILLAAVAGGLVGVERERHGRPAGLRTHLLVATGACLMMIVSESFYLKYGGLEADLTATRLDPARVAAQIVTGIGFIGAGVIIKEGLAVRGLTTAASLWLVAGLGMAFGAGLIWPGVVATATALFGLVVLKRFEPGIPKDRYLHLTLTADRVPDVYPELERTLSEKNMIIRELGSTIDLESQTTVYRLTLTQHGTRASRDLASTLSELPGIRKITFD</sequence>